<dbReference type="PANTHER" id="PTHR11852">
    <property type="entry name" value="PLATELET-ACTIVATING FACTOR ACETYLHYDROLASE"/>
    <property type="match status" value="1"/>
</dbReference>
<dbReference type="InterPro" id="IPR013830">
    <property type="entry name" value="SGNH_hydro"/>
</dbReference>
<dbReference type="Proteomes" id="UP001204151">
    <property type="component" value="Unassembled WGS sequence"/>
</dbReference>
<accession>A0ABT1ZK73</accession>
<keyword evidence="5" id="KW-0378">Hydrolase</keyword>
<proteinExistence type="inferred from homology"/>
<dbReference type="InterPro" id="IPR041443">
    <property type="entry name" value="Exop_C"/>
</dbReference>
<evidence type="ECO:0000259" key="3">
    <source>
        <dbReference type="Pfam" id="PF13472"/>
    </source>
</evidence>
<dbReference type="SUPFAM" id="SSF52266">
    <property type="entry name" value="SGNH hydrolase"/>
    <property type="match status" value="1"/>
</dbReference>
<feature type="signal peptide" evidence="2">
    <location>
        <begin position="1"/>
        <end position="21"/>
    </location>
</feature>
<dbReference type="EMBL" id="JANUGW010000001">
    <property type="protein sequence ID" value="MCS0580296.1"/>
    <property type="molecule type" value="Genomic_DNA"/>
</dbReference>
<dbReference type="Gene3D" id="2.60.120.430">
    <property type="entry name" value="Galactose-binding lectin"/>
    <property type="match status" value="1"/>
</dbReference>
<keyword evidence="2" id="KW-0732">Signal</keyword>
<feature type="chain" id="PRO_5045681187" evidence="2">
    <location>
        <begin position="22"/>
        <end position="433"/>
    </location>
</feature>
<keyword evidence="6" id="KW-1185">Reference proteome</keyword>
<dbReference type="GO" id="GO:0016787">
    <property type="term" value="F:hydrolase activity"/>
    <property type="evidence" value="ECO:0007669"/>
    <property type="project" value="UniProtKB-KW"/>
</dbReference>
<dbReference type="InterPro" id="IPR008979">
    <property type="entry name" value="Galactose-bd-like_sf"/>
</dbReference>
<evidence type="ECO:0000256" key="2">
    <source>
        <dbReference type="SAM" id="SignalP"/>
    </source>
</evidence>
<dbReference type="Gene3D" id="3.40.50.1110">
    <property type="entry name" value="SGNH hydrolase"/>
    <property type="match status" value="1"/>
</dbReference>
<organism evidence="5 6">
    <name type="scientific">Massilia pinisoli</name>
    <dbReference type="NCBI Taxonomy" id="1772194"/>
    <lineage>
        <taxon>Bacteria</taxon>
        <taxon>Pseudomonadati</taxon>
        <taxon>Pseudomonadota</taxon>
        <taxon>Betaproteobacteria</taxon>
        <taxon>Burkholderiales</taxon>
        <taxon>Oxalobacteraceae</taxon>
        <taxon>Telluria group</taxon>
        <taxon>Massilia</taxon>
    </lineage>
</organism>
<evidence type="ECO:0000313" key="6">
    <source>
        <dbReference type="Proteomes" id="UP001204151"/>
    </source>
</evidence>
<dbReference type="PANTHER" id="PTHR11852:SF0">
    <property type="entry name" value="PLATELET-ACTIVATING FACTOR ACETYLHYDROLASE IB SUBUNIT BETA HOMOLOG"/>
    <property type="match status" value="1"/>
</dbReference>
<feature type="domain" description="ExoP galactose-binding-like" evidence="4">
    <location>
        <begin position="61"/>
        <end position="197"/>
    </location>
</feature>
<comment type="similarity">
    <text evidence="1">Belongs to the 'GDSL' lipolytic enzyme family. Platelet-activating factor acetylhydrolase IB beta/gamma subunits subfamily.</text>
</comment>
<evidence type="ECO:0000259" key="4">
    <source>
        <dbReference type="Pfam" id="PF18559"/>
    </source>
</evidence>
<dbReference type="Pfam" id="PF18559">
    <property type="entry name" value="Exop_C"/>
    <property type="match status" value="1"/>
</dbReference>
<evidence type="ECO:0000256" key="1">
    <source>
        <dbReference type="ARBA" id="ARBA00038184"/>
    </source>
</evidence>
<protein>
    <submittedName>
        <fullName evidence="5">Glycoside hydrolase</fullName>
    </submittedName>
</protein>
<gene>
    <name evidence="5" type="ORF">NX784_01680</name>
</gene>
<dbReference type="RefSeq" id="WP_258814956.1">
    <property type="nucleotide sequence ID" value="NZ_JANUGW010000001.1"/>
</dbReference>
<dbReference type="Pfam" id="PF13472">
    <property type="entry name" value="Lipase_GDSL_2"/>
    <property type="match status" value="1"/>
</dbReference>
<reference evidence="5 6" key="1">
    <citation type="submission" date="2022-08" db="EMBL/GenBank/DDBJ databases">
        <title>Reclassification of Massilia species as members of the genera Telluria, Duganella, Pseudoduganella, Mokoshia gen. nov. and Zemynaea gen. nov. using orthogonal and non-orthogonal genome-based approaches.</title>
        <authorList>
            <person name="Bowman J.P."/>
        </authorList>
    </citation>
    <scope>NUCLEOTIDE SEQUENCE [LARGE SCALE GENOMIC DNA]</scope>
    <source>
        <strain evidence="5 6">JCM 31316</strain>
    </source>
</reference>
<comment type="caution">
    <text evidence="5">The sequence shown here is derived from an EMBL/GenBank/DDBJ whole genome shotgun (WGS) entry which is preliminary data.</text>
</comment>
<dbReference type="SUPFAM" id="SSF49785">
    <property type="entry name" value="Galactose-binding domain-like"/>
    <property type="match status" value="1"/>
</dbReference>
<evidence type="ECO:0000313" key="5">
    <source>
        <dbReference type="EMBL" id="MCS0580296.1"/>
    </source>
</evidence>
<dbReference type="InterPro" id="IPR036514">
    <property type="entry name" value="SGNH_hydro_sf"/>
</dbReference>
<feature type="domain" description="SGNH hydrolase-type esterase" evidence="3">
    <location>
        <begin position="254"/>
        <end position="419"/>
    </location>
</feature>
<sequence>MKFRHSTALLLSTLAAAAATAATPAPTLPLYVGQALPGAHIKFGDFDVQHTLEGDSGRMNDDAKQPNALVDVHRTNKDGTGDALGFSWKNAWFSTVRVESAPVDLRPYLAKGTVSFDLKVNELAKGGLNYRIDCGQGCERKVTDVIPARAAQGKGWRHLSYALSCFHHQGDDFSAVTKPFALDGTGEGDVEIANIRIDAVGKPTETCPDYRTASVTPSPLNESWSLDWWMPRHEEKLAEIARRKAAGEPTELVFIGDSITHNWEQHNKPLWDEFWGKYHALNLGYGGDRTENVLWRLQHGEIDGIAPKVAVMMIGTNNTGFRMEEPQLLYAGIKRDIHEIQKHLPHTKILLLAIFPRAEKADDAQRMNNEKVNALLPKLADGKRVFFLNINKAFLAPDGTLSKDIMPDLLHPNGDGYKIWQREMQPTLDKLMH</sequence>
<name>A0ABT1ZK73_9BURK</name>